<dbReference type="FunFam" id="3.20.20.70:FF:000222">
    <property type="entry name" value="Raffinose synthase Sip1 protein"/>
    <property type="match status" value="1"/>
</dbReference>
<dbReference type="AlphaFoldDB" id="A0A9P4WS36"/>
<accession>A0A9P4WS36</accession>
<protein>
    <recommendedName>
        <fullName evidence="7">Alpha-galactosidase</fullName>
    </recommendedName>
</protein>
<name>A0A9P4WS36_9PLEO</name>
<dbReference type="PANTHER" id="PTHR31268:SF32">
    <property type="entry name" value="GALACTINOL--SUCROSE GALACTOSYLTRANSFERASE 2-RELATED"/>
    <property type="match status" value="1"/>
</dbReference>
<evidence type="ECO:0008006" key="7">
    <source>
        <dbReference type="Google" id="ProtNLM"/>
    </source>
</evidence>
<dbReference type="GO" id="GO:0047274">
    <property type="term" value="F:galactinol-sucrose galactosyltransferase activity"/>
    <property type="evidence" value="ECO:0007669"/>
    <property type="project" value="UniProtKB-EC"/>
</dbReference>
<dbReference type="SUPFAM" id="SSF51445">
    <property type="entry name" value="(Trans)glycosidases"/>
    <property type="match status" value="1"/>
</dbReference>
<keyword evidence="6" id="KW-1185">Reference proteome</keyword>
<dbReference type="Pfam" id="PF05691">
    <property type="entry name" value="Raffinose_syn"/>
    <property type="match status" value="1"/>
</dbReference>
<comment type="similarity">
    <text evidence="2">Belongs to the glycosyl hydrolases 36 family.</text>
</comment>
<dbReference type="InterPro" id="IPR013785">
    <property type="entry name" value="Aldolase_TIM"/>
</dbReference>
<comment type="caution">
    <text evidence="5">The sequence shown here is derived from an EMBL/GenBank/DDBJ whole genome shotgun (WGS) entry which is preliminary data.</text>
</comment>
<reference evidence="5" key="1">
    <citation type="submission" date="2019-04" db="EMBL/GenBank/DDBJ databases">
        <title>Sequencing of skin fungus with MAO and IRED activity.</title>
        <authorList>
            <person name="Marsaioli A.J."/>
            <person name="Bonatto J.M.C."/>
            <person name="Reis Junior O."/>
        </authorList>
    </citation>
    <scope>NUCLEOTIDE SEQUENCE</scope>
    <source>
        <strain evidence="5">28M1</strain>
    </source>
</reference>
<proteinExistence type="inferred from homology"/>
<evidence type="ECO:0000313" key="6">
    <source>
        <dbReference type="Proteomes" id="UP000758155"/>
    </source>
</evidence>
<dbReference type="OrthoDB" id="4664297at2759"/>
<evidence type="ECO:0000256" key="2">
    <source>
        <dbReference type="ARBA" id="ARBA00007240"/>
    </source>
</evidence>
<evidence type="ECO:0000313" key="5">
    <source>
        <dbReference type="EMBL" id="KAF3040279.1"/>
    </source>
</evidence>
<evidence type="ECO:0000256" key="1">
    <source>
        <dbReference type="ARBA" id="ARBA00001255"/>
    </source>
</evidence>
<organism evidence="5 6">
    <name type="scientific">Didymella heteroderae</name>
    <dbReference type="NCBI Taxonomy" id="1769908"/>
    <lineage>
        <taxon>Eukaryota</taxon>
        <taxon>Fungi</taxon>
        <taxon>Dikarya</taxon>
        <taxon>Ascomycota</taxon>
        <taxon>Pezizomycotina</taxon>
        <taxon>Dothideomycetes</taxon>
        <taxon>Pleosporomycetidae</taxon>
        <taxon>Pleosporales</taxon>
        <taxon>Pleosporineae</taxon>
        <taxon>Didymellaceae</taxon>
        <taxon>Didymella</taxon>
    </lineage>
</organism>
<keyword evidence="3" id="KW-0119">Carbohydrate metabolism</keyword>
<dbReference type="EMBL" id="SWKV01000026">
    <property type="protein sequence ID" value="KAF3040279.1"/>
    <property type="molecule type" value="Genomic_DNA"/>
</dbReference>
<dbReference type="PANTHER" id="PTHR31268">
    <property type="match status" value="1"/>
</dbReference>
<sequence length="865" mass="96490">MYAALTCHPPLGQTTTIPSNRTSVKFTVLLESSAGSEKKWEAALWHNFDDKEKWTNLSLEPALEPSLTVVKASQTNVRRQFFTVDLPGRPKHGGSLSYTITFRASEEEPWKWANEQCSTSDGRLIYQSQDVLHNDLTHYIGGLPPYLKIGKEQSDSPETLLWSITSPVNAASGSTSGYSHNSLGRPLDFTRWFALVRLWSPWLAPRQGKNRFQPDKEAILATFEREDGSHLVVLAISGVDDVLTTLSHDGEGRIVIQSRNDSEEDGVARLVAAVGKDLNHAIAAVMYHARKLVMNYGVGVKDTEAELKALADDFKPEWLENWYDGLSYCTWNGIGQHLTEQKLFDALESLAKNEINISNLIIDDNWQSLNHEGGDQFKNAWVDFEATKNGFPRGLKATVADIREKYNNIKHIAVWHALFGYWGGIAPEGKIAKEYKTTVVQKKDGVSGGKFTVVAEEDVSRFYKDFYQFLSSAGIDSVKTDAQFFLDELDDATDRRNLIKSYQDAWSIAQLRYFSARAISCMSQSPQMIFYSQLRSNMPRILLRNSDDFFPEVPASHPWHIFCNAHNAILNQYLNILPDWDMFQTSHDYASFHAAGRCVSGGPIYITDVPGQHDINLIGQMAGNTPRDNTVILRPHTVGKSTSAYNSYDDPVLLKVATYVGMAHSGVSILGVFNCTQLPLSELIGLDSFPGAEKGTYIIRNHTSGQVTKPTSIEGDDAFVHLDLPTRGWEILSAFPLQTFSLKRSHDVKGPDEVRVANLGVIGKMTGAAAIVNTDSYVDRSSGRLRIWTSLKVLGTYGLYISDLKHRSLDDDVMALIFGRPIAKHCVKVSDTCENVLEIDTTRAWKESDSKASWSNEVAVEVVIR</sequence>
<comment type="catalytic activity">
    <reaction evidence="4">
        <text>alpha-D-galactosyl-(1-&gt;3)-1D-myo-inositol + sucrose = raffinose + myo-inositol</text>
        <dbReference type="Rhea" id="RHEA:20161"/>
        <dbReference type="ChEBI" id="CHEBI:16634"/>
        <dbReference type="ChEBI" id="CHEBI:17268"/>
        <dbReference type="ChEBI" id="CHEBI:17505"/>
        <dbReference type="ChEBI" id="CHEBI:17992"/>
        <dbReference type="EC" id="2.4.1.82"/>
    </reaction>
</comment>
<evidence type="ECO:0000256" key="4">
    <source>
        <dbReference type="ARBA" id="ARBA00049426"/>
    </source>
</evidence>
<evidence type="ECO:0000256" key="3">
    <source>
        <dbReference type="ARBA" id="ARBA00023277"/>
    </source>
</evidence>
<dbReference type="Gene3D" id="3.20.20.70">
    <property type="entry name" value="Aldolase class I"/>
    <property type="match status" value="1"/>
</dbReference>
<dbReference type="InterPro" id="IPR008811">
    <property type="entry name" value="Glycosyl_hydrolases_36"/>
</dbReference>
<gene>
    <name evidence="5" type="ORF">E8E12_005381</name>
</gene>
<dbReference type="Proteomes" id="UP000758155">
    <property type="component" value="Unassembled WGS sequence"/>
</dbReference>
<dbReference type="GO" id="GO:0004557">
    <property type="term" value="F:alpha-galactosidase activity"/>
    <property type="evidence" value="ECO:0007669"/>
    <property type="project" value="UniProtKB-EC"/>
</dbReference>
<comment type="catalytic activity">
    <reaction evidence="1">
        <text>Hydrolysis of terminal, non-reducing alpha-D-galactose residues in alpha-D-galactosides, including galactose oligosaccharides, galactomannans and galactolipids.</text>
        <dbReference type="EC" id="3.2.1.22"/>
    </reaction>
</comment>
<dbReference type="InterPro" id="IPR017853">
    <property type="entry name" value="GH"/>
</dbReference>